<name>A0ABU1JAZ6_9MICC</name>
<feature type="signal peptide" evidence="2">
    <location>
        <begin position="1"/>
        <end position="20"/>
    </location>
</feature>
<protein>
    <recommendedName>
        <fullName evidence="5">Lipoprotein</fullName>
    </recommendedName>
</protein>
<evidence type="ECO:0000256" key="1">
    <source>
        <dbReference type="SAM" id="MobiDB-lite"/>
    </source>
</evidence>
<organism evidence="3 4">
    <name type="scientific">Arthrobacter russicus</name>
    <dbReference type="NCBI Taxonomy" id="172040"/>
    <lineage>
        <taxon>Bacteria</taxon>
        <taxon>Bacillati</taxon>
        <taxon>Actinomycetota</taxon>
        <taxon>Actinomycetes</taxon>
        <taxon>Micrococcales</taxon>
        <taxon>Micrococcaceae</taxon>
        <taxon>Arthrobacter</taxon>
    </lineage>
</organism>
<gene>
    <name evidence="3" type="ORF">JOE69_001801</name>
</gene>
<dbReference type="Proteomes" id="UP001185069">
    <property type="component" value="Unassembled WGS sequence"/>
</dbReference>
<reference evidence="3 4" key="1">
    <citation type="submission" date="2023-07" db="EMBL/GenBank/DDBJ databases">
        <title>Sequencing the genomes of 1000 actinobacteria strains.</title>
        <authorList>
            <person name="Klenk H.-P."/>
        </authorList>
    </citation>
    <scope>NUCLEOTIDE SEQUENCE [LARGE SCALE GENOMIC DNA]</scope>
    <source>
        <strain evidence="3 4">DSM 14555</strain>
    </source>
</reference>
<comment type="caution">
    <text evidence="3">The sequence shown here is derived from an EMBL/GenBank/DDBJ whole genome shotgun (WGS) entry which is preliminary data.</text>
</comment>
<keyword evidence="2" id="KW-0732">Signal</keyword>
<dbReference type="PROSITE" id="PS51257">
    <property type="entry name" value="PROKAR_LIPOPROTEIN"/>
    <property type="match status" value="1"/>
</dbReference>
<dbReference type="EMBL" id="JAVDQF010000001">
    <property type="protein sequence ID" value="MDR6269563.1"/>
    <property type="molecule type" value="Genomic_DNA"/>
</dbReference>
<accession>A0ABU1JAZ6</accession>
<keyword evidence="4" id="KW-1185">Reference proteome</keyword>
<evidence type="ECO:0000313" key="4">
    <source>
        <dbReference type="Proteomes" id="UP001185069"/>
    </source>
</evidence>
<sequence length="164" mass="17419">MKKNLTIIALAAATAVSLSACGTLGNTYDKRETKTFSNGAAGKADGALPSWVPDGATDIKMMFRTTGAERIMVLKNGSPLPTTCTAVPAGQKPVSGEDPDNAYPAKDFSNGPATLSADWWPSGTEQKASSVCGRWWVTIDGDKTYAYAPETTQIVQEVQKEQKK</sequence>
<evidence type="ECO:0000313" key="3">
    <source>
        <dbReference type="EMBL" id="MDR6269563.1"/>
    </source>
</evidence>
<dbReference type="RefSeq" id="WP_309797975.1">
    <property type="nucleotide sequence ID" value="NZ_BAAAHY010000005.1"/>
</dbReference>
<feature type="region of interest" description="Disordered" evidence="1">
    <location>
        <begin position="89"/>
        <end position="108"/>
    </location>
</feature>
<evidence type="ECO:0000256" key="2">
    <source>
        <dbReference type="SAM" id="SignalP"/>
    </source>
</evidence>
<feature type="chain" id="PRO_5046628506" description="Lipoprotein" evidence="2">
    <location>
        <begin position="21"/>
        <end position="164"/>
    </location>
</feature>
<evidence type="ECO:0008006" key="5">
    <source>
        <dbReference type="Google" id="ProtNLM"/>
    </source>
</evidence>
<proteinExistence type="predicted"/>